<dbReference type="GO" id="GO:0005930">
    <property type="term" value="C:axoneme"/>
    <property type="evidence" value="ECO:0007669"/>
    <property type="project" value="UniProtKB-SubCell"/>
</dbReference>
<dbReference type="SMART" id="SM00365">
    <property type="entry name" value="LRR_SD22"/>
    <property type="match status" value="3"/>
</dbReference>
<evidence type="ECO:0000256" key="3">
    <source>
        <dbReference type="ARBA" id="ARBA00022737"/>
    </source>
</evidence>
<dbReference type="PANTHER" id="PTHR15454:SF56">
    <property type="entry name" value="PROTEIN PHOSPHATASE 1 REGULATORY SUBUNIT 7-RELATED"/>
    <property type="match status" value="1"/>
</dbReference>
<dbReference type="PROSITE" id="PS51450">
    <property type="entry name" value="LRR"/>
    <property type="match status" value="3"/>
</dbReference>
<proteinExistence type="predicted"/>
<dbReference type="InterPro" id="IPR025875">
    <property type="entry name" value="Leu-rich_rpt_4"/>
</dbReference>
<sequence>MSLQRRVSSGPRSGSGDGAVSLTRNNSFSGLTEDLIKSATQRFDLEIVFKLTWTHKGLAKLGGLERCTSLVELNLTGNQITRIEGLESCVALRRLVLSCNRISRVEGLGGLTKLEGLWLQGNQIPSLEALALPHLAELPALSALYLQNIDRSMANGVCRAAGYKGAVLAALAGLSNLDGERYPHSINYAELAAEYDAFRANPTPPKEWVVPEVRAWLAGVDMELPAGGAGGEAELQLKHTKIVKALDECEMLTHVLREETAKFARAQQERQAAEG</sequence>
<name>A0A835XQY4_9CHLO</name>
<organism evidence="5 6">
    <name type="scientific">Edaphochlamys debaryana</name>
    <dbReference type="NCBI Taxonomy" id="47281"/>
    <lineage>
        <taxon>Eukaryota</taxon>
        <taxon>Viridiplantae</taxon>
        <taxon>Chlorophyta</taxon>
        <taxon>core chlorophytes</taxon>
        <taxon>Chlorophyceae</taxon>
        <taxon>CS clade</taxon>
        <taxon>Chlamydomonadales</taxon>
        <taxon>Chlamydomonadales incertae sedis</taxon>
        <taxon>Edaphochlamys</taxon>
    </lineage>
</organism>
<evidence type="ECO:0000256" key="1">
    <source>
        <dbReference type="ARBA" id="ARBA00004430"/>
    </source>
</evidence>
<dbReference type="SUPFAM" id="SSF52058">
    <property type="entry name" value="L domain-like"/>
    <property type="match status" value="1"/>
</dbReference>
<keyword evidence="3" id="KW-0677">Repeat</keyword>
<dbReference type="AlphaFoldDB" id="A0A835XQY4"/>
<evidence type="ECO:0000256" key="2">
    <source>
        <dbReference type="ARBA" id="ARBA00022614"/>
    </source>
</evidence>
<dbReference type="EMBL" id="JAEHOE010000090">
    <property type="protein sequence ID" value="KAG2487942.1"/>
    <property type="molecule type" value="Genomic_DNA"/>
</dbReference>
<keyword evidence="2" id="KW-0433">Leucine-rich repeat</keyword>
<dbReference type="PANTHER" id="PTHR15454">
    <property type="entry name" value="NISCHARIN RELATED"/>
    <property type="match status" value="1"/>
</dbReference>
<comment type="subcellular location">
    <subcellularLocation>
        <location evidence="1">Cytoplasm</location>
        <location evidence="1">Cytoskeleton</location>
        <location evidence="1">Cilium axoneme</location>
    </subcellularLocation>
</comment>
<accession>A0A835XQY4</accession>
<comment type="caution">
    <text evidence="5">The sequence shown here is derived from an EMBL/GenBank/DDBJ whole genome shotgun (WGS) entry which is preliminary data.</text>
</comment>
<dbReference type="OrthoDB" id="1517790at2759"/>
<feature type="region of interest" description="Disordered" evidence="4">
    <location>
        <begin position="1"/>
        <end position="21"/>
    </location>
</feature>
<dbReference type="Gene3D" id="3.80.10.10">
    <property type="entry name" value="Ribonuclease Inhibitor"/>
    <property type="match status" value="1"/>
</dbReference>
<protein>
    <submittedName>
        <fullName evidence="5">Uncharacterized protein</fullName>
    </submittedName>
</protein>
<evidence type="ECO:0000256" key="4">
    <source>
        <dbReference type="SAM" id="MobiDB-lite"/>
    </source>
</evidence>
<dbReference type="Proteomes" id="UP000612055">
    <property type="component" value="Unassembled WGS sequence"/>
</dbReference>
<dbReference type="Pfam" id="PF12799">
    <property type="entry name" value="LRR_4"/>
    <property type="match status" value="1"/>
</dbReference>
<feature type="compositionally biased region" description="Low complexity" evidence="4">
    <location>
        <begin position="1"/>
        <end position="14"/>
    </location>
</feature>
<keyword evidence="6" id="KW-1185">Reference proteome</keyword>
<dbReference type="InterPro" id="IPR001611">
    <property type="entry name" value="Leu-rich_rpt"/>
</dbReference>
<evidence type="ECO:0000313" key="6">
    <source>
        <dbReference type="Proteomes" id="UP000612055"/>
    </source>
</evidence>
<gene>
    <name evidence="5" type="ORF">HYH03_013521</name>
</gene>
<dbReference type="InterPro" id="IPR032675">
    <property type="entry name" value="LRR_dom_sf"/>
</dbReference>
<reference evidence="5" key="1">
    <citation type="journal article" date="2020" name="bioRxiv">
        <title>Comparative genomics of Chlamydomonas.</title>
        <authorList>
            <person name="Craig R.J."/>
            <person name="Hasan A.R."/>
            <person name="Ness R.W."/>
            <person name="Keightley P.D."/>
        </authorList>
    </citation>
    <scope>NUCLEOTIDE SEQUENCE</scope>
    <source>
        <strain evidence="5">CCAP 11/70</strain>
    </source>
</reference>
<evidence type="ECO:0000313" key="5">
    <source>
        <dbReference type="EMBL" id="KAG2487942.1"/>
    </source>
</evidence>